<keyword evidence="1" id="KW-0472">Membrane</keyword>
<evidence type="ECO:0000313" key="3">
    <source>
        <dbReference type="Proteomes" id="UP000547209"/>
    </source>
</evidence>
<feature type="transmembrane region" description="Helical" evidence="1">
    <location>
        <begin position="99"/>
        <end position="118"/>
    </location>
</feature>
<keyword evidence="1" id="KW-1133">Transmembrane helix</keyword>
<feature type="transmembrane region" description="Helical" evidence="1">
    <location>
        <begin position="6"/>
        <end position="21"/>
    </location>
</feature>
<protein>
    <submittedName>
        <fullName evidence="2">Uncharacterized protein</fullName>
    </submittedName>
</protein>
<gene>
    <name evidence="2" type="ORF">H7C19_11050</name>
</gene>
<accession>A0A7X0RPP5</accession>
<name>A0A7X0RPP5_9BACL</name>
<dbReference type="AlphaFoldDB" id="A0A7X0RPP5"/>
<proteinExistence type="predicted"/>
<dbReference type="Proteomes" id="UP000547209">
    <property type="component" value="Unassembled WGS sequence"/>
</dbReference>
<evidence type="ECO:0000256" key="1">
    <source>
        <dbReference type="SAM" id="Phobius"/>
    </source>
</evidence>
<dbReference type="RefSeq" id="WP_185142708.1">
    <property type="nucleotide sequence ID" value="NZ_JACJVP010000018.1"/>
</dbReference>
<reference evidence="2 3" key="1">
    <citation type="submission" date="2020-08" db="EMBL/GenBank/DDBJ databases">
        <title>Cohnella phylogeny.</title>
        <authorList>
            <person name="Dunlap C."/>
        </authorList>
    </citation>
    <scope>NUCLEOTIDE SEQUENCE [LARGE SCALE GENOMIC DNA]</scope>
    <source>
        <strain evidence="2 3">DSM 28246</strain>
    </source>
</reference>
<dbReference type="EMBL" id="JACJVP010000018">
    <property type="protein sequence ID" value="MBB6671226.1"/>
    <property type="molecule type" value="Genomic_DNA"/>
</dbReference>
<keyword evidence="1" id="KW-0812">Transmembrane</keyword>
<evidence type="ECO:0000313" key="2">
    <source>
        <dbReference type="EMBL" id="MBB6671226.1"/>
    </source>
</evidence>
<feature type="transmembrane region" description="Helical" evidence="1">
    <location>
        <begin position="193"/>
        <end position="214"/>
    </location>
</feature>
<feature type="transmembrane region" description="Helical" evidence="1">
    <location>
        <begin position="60"/>
        <end position="78"/>
    </location>
</feature>
<feature type="transmembrane region" description="Helical" evidence="1">
    <location>
        <begin position="28"/>
        <end position="48"/>
    </location>
</feature>
<sequence length="396" mass="44424">MILLYFGYGAAIWLGLYLIHRDARNRHLLSVGLGLLAYGLGLGATALSPHVRGMAEAGRILFFLPWLSWLALPLLSLSSRREGDTRTDETTGSRWTQPIFVFPAILVLGAAAWAIGAADGFALPGPWVAGAVGWLLLAGGLLVREIRRLGEAWLPDLTRSFDYTVLFTLLFSGQVALAIGLGPGFDARTKPVLLASIAVSIAFQIFWSPIRALWDRIAFAAFPKLREDRSRMRVVETVQTRVDEAAEPEEMDEEELYRCTRRALSHFGDLQRLATNPLTQLELVERRLRERGGSDEVLERAIELKALLAECIARLKPQQDEAFGATEEWRYYNALYYPYIVGIKPYSIRYTADHLDEPSQEALDWFRSQVPERTCYNWQNAGARLVALSLKEKNAA</sequence>
<feature type="transmembrane region" description="Helical" evidence="1">
    <location>
        <begin position="124"/>
        <end position="143"/>
    </location>
</feature>
<keyword evidence="3" id="KW-1185">Reference proteome</keyword>
<organism evidence="2 3">
    <name type="scientific">Cohnella nanjingensis</name>
    <dbReference type="NCBI Taxonomy" id="1387779"/>
    <lineage>
        <taxon>Bacteria</taxon>
        <taxon>Bacillati</taxon>
        <taxon>Bacillota</taxon>
        <taxon>Bacilli</taxon>
        <taxon>Bacillales</taxon>
        <taxon>Paenibacillaceae</taxon>
        <taxon>Cohnella</taxon>
    </lineage>
</organism>
<feature type="transmembrane region" description="Helical" evidence="1">
    <location>
        <begin position="163"/>
        <end position="181"/>
    </location>
</feature>
<comment type="caution">
    <text evidence="2">The sequence shown here is derived from an EMBL/GenBank/DDBJ whole genome shotgun (WGS) entry which is preliminary data.</text>
</comment>